<comment type="caution">
    <text evidence="2">The sequence shown here is derived from an EMBL/GenBank/DDBJ whole genome shotgun (WGS) entry which is preliminary data.</text>
</comment>
<proteinExistence type="predicted"/>
<keyword evidence="3" id="KW-1185">Reference proteome</keyword>
<sequence length="103" mass="11190">MGHGPRLGPQRGLAATGRPLRGLPRLRFLQDLRAPHSPFRPLRSSAGRARFPPSERFLTVCRASASSRPAAVVSHRFTSGGGAAATQLSRRLSHRSYSDTSWS</sequence>
<evidence type="ECO:0000313" key="2">
    <source>
        <dbReference type="EMBL" id="KAJ1188036.1"/>
    </source>
</evidence>
<evidence type="ECO:0000256" key="1">
    <source>
        <dbReference type="SAM" id="MobiDB-lite"/>
    </source>
</evidence>
<gene>
    <name evidence="2" type="ORF">NDU88_004801</name>
</gene>
<dbReference type="EMBL" id="JANPWB010000005">
    <property type="protein sequence ID" value="KAJ1188036.1"/>
    <property type="molecule type" value="Genomic_DNA"/>
</dbReference>
<reference evidence="2" key="1">
    <citation type="journal article" date="2022" name="bioRxiv">
        <title>Sequencing and chromosome-scale assembly of the giantPleurodeles waltlgenome.</title>
        <authorList>
            <person name="Brown T."/>
            <person name="Elewa A."/>
            <person name="Iarovenko S."/>
            <person name="Subramanian E."/>
            <person name="Araus A.J."/>
            <person name="Petzold A."/>
            <person name="Susuki M."/>
            <person name="Suzuki K.-i.T."/>
            <person name="Hayashi T."/>
            <person name="Toyoda A."/>
            <person name="Oliveira C."/>
            <person name="Osipova E."/>
            <person name="Leigh N.D."/>
            <person name="Simon A."/>
            <person name="Yun M.H."/>
        </authorList>
    </citation>
    <scope>NUCLEOTIDE SEQUENCE</scope>
    <source>
        <strain evidence="2">20211129_DDA</strain>
        <tissue evidence="2">Liver</tissue>
    </source>
</reference>
<protein>
    <submittedName>
        <fullName evidence="2">Uncharacterized protein</fullName>
    </submittedName>
</protein>
<organism evidence="2 3">
    <name type="scientific">Pleurodeles waltl</name>
    <name type="common">Iberian ribbed newt</name>
    <dbReference type="NCBI Taxonomy" id="8319"/>
    <lineage>
        <taxon>Eukaryota</taxon>
        <taxon>Metazoa</taxon>
        <taxon>Chordata</taxon>
        <taxon>Craniata</taxon>
        <taxon>Vertebrata</taxon>
        <taxon>Euteleostomi</taxon>
        <taxon>Amphibia</taxon>
        <taxon>Batrachia</taxon>
        <taxon>Caudata</taxon>
        <taxon>Salamandroidea</taxon>
        <taxon>Salamandridae</taxon>
        <taxon>Pleurodelinae</taxon>
        <taxon>Pleurodeles</taxon>
    </lineage>
</organism>
<name>A0AAV7UI18_PLEWA</name>
<accession>A0AAV7UI18</accession>
<evidence type="ECO:0000313" key="3">
    <source>
        <dbReference type="Proteomes" id="UP001066276"/>
    </source>
</evidence>
<feature type="region of interest" description="Disordered" evidence="1">
    <location>
        <begin position="79"/>
        <end position="103"/>
    </location>
</feature>
<dbReference type="AlphaFoldDB" id="A0AAV7UI18"/>
<dbReference type="Proteomes" id="UP001066276">
    <property type="component" value="Chromosome 3_1"/>
</dbReference>